<accession>A0A8S5V7F0</accession>
<proteinExistence type="predicted"/>
<reference evidence="1" key="1">
    <citation type="journal article" date="2021" name="Proc. Natl. Acad. Sci. U.S.A.">
        <title>A Catalog of Tens of Thousands of Viruses from Human Metagenomes Reveals Hidden Associations with Chronic Diseases.</title>
        <authorList>
            <person name="Tisza M.J."/>
            <person name="Buck C.B."/>
        </authorList>
    </citation>
    <scope>NUCLEOTIDE SEQUENCE</scope>
    <source>
        <strain evidence="1">CtUXy6</strain>
    </source>
</reference>
<evidence type="ECO:0000313" key="1">
    <source>
        <dbReference type="EMBL" id="DAG02629.1"/>
    </source>
</evidence>
<dbReference type="EMBL" id="BK016212">
    <property type="protein sequence ID" value="DAG02629.1"/>
    <property type="molecule type" value="Genomic_DNA"/>
</dbReference>
<protein>
    <submittedName>
        <fullName evidence="1">Uncharacterized protein</fullName>
    </submittedName>
</protein>
<sequence>MFNQLKFLKLWQKEDQTKVQGLLVLRNRVIANDEETICITD</sequence>
<organism evidence="1">
    <name type="scientific">CrAss-like virus sp. ctUXy6</name>
    <dbReference type="NCBI Taxonomy" id="2825835"/>
    <lineage>
        <taxon>Viruses</taxon>
        <taxon>Duplodnaviria</taxon>
        <taxon>Heunggongvirae</taxon>
        <taxon>Uroviricota</taxon>
        <taxon>Caudoviricetes</taxon>
        <taxon>Crassvirales</taxon>
    </lineage>
</organism>
<name>A0A8S5V7F0_9CAUD</name>